<organism evidence="2 3">
    <name type="scientific">Hymenobacter volaticus</name>
    <dbReference type="NCBI Taxonomy" id="2932254"/>
    <lineage>
        <taxon>Bacteria</taxon>
        <taxon>Pseudomonadati</taxon>
        <taxon>Bacteroidota</taxon>
        <taxon>Cytophagia</taxon>
        <taxon>Cytophagales</taxon>
        <taxon>Hymenobacteraceae</taxon>
        <taxon>Hymenobacter</taxon>
    </lineage>
</organism>
<evidence type="ECO:0000313" key="2">
    <source>
        <dbReference type="EMBL" id="UOQ66684.1"/>
    </source>
</evidence>
<accession>A0ABY4G888</accession>
<feature type="region of interest" description="Disordered" evidence="1">
    <location>
        <begin position="129"/>
        <end position="174"/>
    </location>
</feature>
<keyword evidence="3" id="KW-1185">Reference proteome</keyword>
<protein>
    <recommendedName>
        <fullName evidence="4">DUF3618 domain-containing protein</fullName>
    </recommendedName>
</protein>
<evidence type="ECO:0008006" key="4">
    <source>
        <dbReference type="Google" id="ProtNLM"/>
    </source>
</evidence>
<evidence type="ECO:0000256" key="1">
    <source>
        <dbReference type="SAM" id="MobiDB-lite"/>
    </source>
</evidence>
<feature type="compositionally biased region" description="Polar residues" evidence="1">
    <location>
        <begin position="131"/>
        <end position="145"/>
    </location>
</feature>
<proteinExistence type="predicted"/>
<feature type="compositionally biased region" description="Polar residues" evidence="1">
    <location>
        <begin position="165"/>
        <end position="174"/>
    </location>
</feature>
<gene>
    <name evidence="2" type="ORF">MUN86_01770</name>
</gene>
<dbReference type="RefSeq" id="WP_245121025.1">
    <property type="nucleotide sequence ID" value="NZ_CP095061.1"/>
</dbReference>
<feature type="region of interest" description="Disordered" evidence="1">
    <location>
        <begin position="32"/>
        <end position="60"/>
    </location>
</feature>
<feature type="compositionally biased region" description="Polar residues" evidence="1">
    <location>
        <begin position="34"/>
        <end position="60"/>
    </location>
</feature>
<name>A0ABY4G888_9BACT</name>
<reference evidence="2" key="1">
    <citation type="submission" date="2022-04" db="EMBL/GenBank/DDBJ databases">
        <title>Hymenobacter sp. isolated from the air.</title>
        <authorList>
            <person name="Won M."/>
            <person name="Lee C.-M."/>
            <person name="Woen H.-Y."/>
            <person name="Kwon S.-W."/>
        </authorList>
    </citation>
    <scope>NUCLEOTIDE SEQUENCE</scope>
    <source>
        <strain evidence="2">5420S-77</strain>
    </source>
</reference>
<dbReference type="Proteomes" id="UP000830401">
    <property type="component" value="Chromosome"/>
</dbReference>
<dbReference type="EMBL" id="CP095061">
    <property type="protein sequence ID" value="UOQ66684.1"/>
    <property type="molecule type" value="Genomic_DNA"/>
</dbReference>
<evidence type="ECO:0000313" key="3">
    <source>
        <dbReference type="Proteomes" id="UP000830401"/>
    </source>
</evidence>
<sequence length="174" mass="18137">MAKQNQANLDATSLSANDNLTDTAAALGAANDDSFATTTSQPEASASTAESSQPESTQRKSWLNQDDLLKTVNQLPQSLIDLSNKAVAQVNNLSTTQKVAAGALLAGGIGWLALRSKKSKSSSSIYAPYNPKNTKATKWDASSDSVYRGATNGLHDTGHGAEHGTYSSGTENGF</sequence>